<feature type="active site" description="Proton donor" evidence="2">
    <location>
        <position position="42"/>
    </location>
</feature>
<dbReference type="Gene3D" id="3.90.1140.10">
    <property type="entry name" value="Cyclic phosphodiesterase"/>
    <property type="match status" value="1"/>
</dbReference>
<comment type="function">
    <text evidence="2">Hydrolyzes RNA 2',3'-cyclic phosphodiester to an RNA 2'-phosphomonoester.</text>
</comment>
<protein>
    <recommendedName>
        <fullName evidence="2">RNA 2',3'-cyclic phosphodiesterase</fullName>
        <shortName evidence="2">RNA 2',3'-CPDase</shortName>
        <ecNumber evidence="2">3.1.4.58</ecNumber>
    </recommendedName>
</protein>
<feature type="short sequence motif" description="HXTX 2" evidence="2">
    <location>
        <begin position="127"/>
        <end position="130"/>
    </location>
</feature>
<comment type="catalytic activity">
    <reaction evidence="2">
        <text>a 3'-end 2',3'-cyclophospho-ribonucleotide-RNA + H2O = a 3'-end 2'-phospho-ribonucleotide-RNA + H(+)</text>
        <dbReference type="Rhea" id="RHEA:11828"/>
        <dbReference type="Rhea" id="RHEA-COMP:10464"/>
        <dbReference type="Rhea" id="RHEA-COMP:17353"/>
        <dbReference type="ChEBI" id="CHEBI:15377"/>
        <dbReference type="ChEBI" id="CHEBI:15378"/>
        <dbReference type="ChEBI" id="CHEBI:83064"/>
        <dbReference type="ChEBI" id="CHEBI:173113"/>
        <dbReference type="EC" id="3.1.4.58"/>
    </reaction>
</comment>
<keyword evidence="5" id="KW-1185">Reference proteome</keyword>
<dbReference type="EC" id="3.1.4.58" evidence="2"/>
<dbReference type="Pfam" id="PF02834">
    <property type="entry name" value="LigT_PEase"/>
    <property type="match status" value="1"/>
</dbReference>
<feature type="domain" description="Phosphoesterase HXTX" evidence="3">
    <location>
        <begin position="12"/>
        <end position="93"/>
    </location>
</feature>
<comment type="similarity">
    <text evidence="2">Belongs to the 2H phosphoesterase superfamily. ThpR family.</text>
</comment>
<keyword evidence="1 2" id="KW-0378">Hydrolase</keyword>
<dbReference type="InterPro" id="IPR004175">
    <property type="entry name" value="RNA_CPDase"/>
</dbReference>
<dbReference type="HAMAP" id="MF_01940">
    <property type="entry name" value="RNA_CPDase"/>
    <property type="match status" value="1"/>
</dbReference>
<proteinExistence type="inferred from homology"/>
<evidence type="ECO:0000259" key="3">
    <source>
        <dbReference type="Pfam" id="PF02834"/>
    </source>
</evidence>
<feature type="active site" description="Proton acceptor" evidence="2">
    <location>
        <position position="127"/>
    </location>
</feature>
<dbReference type="PANTHER" id="PTHR35561:SF1">
    <property type="entry name" value="RNA 2',3'-CYCLIC PHOSPHODIESTERASE"/>
    <property type="match status" value="1"/>
</dbReference>
<comment type="caution">
    <text evidence="4">The sequence shown here is derived from an EMBL/GenBank/DDBJ whole genome shotgun (WGS) entry which is preliminary data.</text>
</comment>
<organism evidence="4 5">
    <name type="scientific">Jeotgalibacillus haloalkalitolerans</name>
    <dbReference type="NCBI Taxonomy" id="3104292"/>
    <lineage>
        <taxon>Bacteria</taxon>
        <taxon>Bacillati</taxon>
        <taxon>Bacillota</taxon>
        <taxon>Bacilli</taxon>
        <taxon>Bacillales</taxon>
        <taxon>Caryophanaceae</taxon>
        <taxon>Jeotgalibacillus</taxon>
    </lineage>
</organism>
<feature type="short sequence motif" description="HXTX 1" evidence="2">
    <location>
        <begin position="42"/>
        <end position="45"/>
    </location>
</feature>
<dbReference type="InterPro" id="IPR014051">
    <property type="entry name" value="Phosphoesterase_HXTX"/>
</dbReference>
<dbReference type="SUPFAM" id="SSF55144">
    <property type="entry name" value="LigT-like"/>
    <property type="match status" value="1"/>
</dbReference>
<evidence type="ECO:0000256" key="1">
    <source>
        <dbReference type="ARBA" id="ARBA00022801"/>
    </source>
</evidence>
<dbReference type="Proteomes" id="UP001292084">
    <property type="component" value="Unassembled WGS sequence"/>
</dbReference>
<sequence>MENHYFIACTLSDEAKSKLHTIRESLLTADKFKKETDQADLHVTLSFLGAVSEDQLNIVCNALDKKIKEHRAFKLTFNYIHTFGPEDSPRVWWAGPEESEALSFLYQTVQEAVSKIHKGESRPFRPHVTLAKKWKGEPASVYRGPIKAVTDLIKQVTVYEIHPGETPMYKTYYSMKLIESGENNGTAD</sequence>
<gene>
    <name evidence="4" type="primary">thpR</name>
    <name evidence="4" type="ORF">UFB30_09785</name>
</gene>
<accession>A0ABU5KMN9</accession>
<dbReference type="PANTHER" id="PTHR35561">
    <property type="entry name" value="RNA 2',3'-CYCLIC PHOSPHODIESTERASE"/>
    <property type="match status" value="1"/>
</dbReference>
<dbReference type="InterPro" id="IPR009097">
    <property type="entry name" value="Cyclic_Pdiesterase"/>
</dbReference>
<reference evidence="4 5" key="1">
    <citation type="submission" date="2023-12" db="EMBL/GenBank/DDBJ databases">
        <title>Jeotgalibacillus haloalkaliphilus sp. nov., a novel salt-tolerant bacteria, isolated from the estuary of the Fenhe River into the Yellow River.</title>
        <authorList>
            <person name="Li Y."/>
        </authorList>
    </citation>
    <scope>NUCLEOTIDE SEQUENCE [LARGE SCALE GENOMIC DNA]</scope>
    <source>
        <strain evidence="4 5">HH7-29</strain>
    </source>
</reference>
<name>A0ABU5KMN9_9BACL</name>
<dbReference type="RefSeq" id="WP_322421476.1">
    <property type="nucleotide sequence ID" value="NZ_JAXQNN010000002.1"/>
</dbReference>
<evidence type="ECO:0000256" key="2">
    <source>
        <dbReference type="HAMAP-Rule" id="MF_01940"/>
    </source>
</evidence>
<dbReference type="EMBL" id="JAXQNN010000002">
    <property type="protein sequence ID" value="MDZ5712524.1"/>
    <property type="molecule type" value="Genomic_DNA"/>
</dbReference>
<evidence type="ECO:0000313" key="5">
    <source>
        <dbReference type="Proteomes" id="UP001292084"/>
    </source>
</evidence>
<evidence type="ECO:0000313" key="4">
    <source>
        <dbReference type="EMBL" id="MDZ5712524.1"/>
    </source>
</evidence>
<dbReference type="NCBIfam" id="TIGR02258">
    <property type="entry name" value="2_5_ligase"/>
    <property type="match status" value="1"/>
</dbReference>